<organism evidence="1 2">
    <name type="scientific">Marinilabilia rubra</name>
    <dbReference type="NCBI Taxonomy" id="2162893"/>
    <lineage>
        <taxon>Bacteria</taxon>
        <taxon>Pseudomonadati</taxon>
        <taxon>Bacteroidota</taxon>
        <taxon>Bacteroidia</taxon>
        <taxon>Marinilabiliales</taxon>
        <taxon>Marinilabiliaceae</taxon>
        <taxon>Marinilabilia</taxon>
    </lineage>
</organism>
<dbReference type="OrthoDB" id="951108at2"/>
<dbReference type="PROSITE" id="PS51257">
    <property type="entry name" value="PROKAR_LIPOPROTEIN"/>
    <property type="match status" value="1"/>
</dbReference>
<keyword evidence="2" id="KW-1185">Reference proteome</keyword>
<dbReference type="Proteomes" id="UP000244956">
    <property type="component" value="Unassembled WGS sequence"/>
</dbReference>
<evidence type="ECO:0008006" key="3">
    <source>
        <dbReference type="Google" id="ProtNLM"/>
    </source>
</evidence>
<name>A0A2U2B583_9BACT</name>
<evidence type="ECO:0000313" key="2">
    <source>
        <dbReference type="Proteomes" id="UP000244956"/>
    </source>
</evidence>
<sequence>MKKEILLLFFFSYLLSSGCDKENDHFPLYPDDLQLVTGLRIVDEFEGIFSIVGNPSDSGKEVEHRNDGTIGHDVNFEMYPNPTIDYLTVYSSSEITSAWIVPGKPSTNYQTFDFDEHFESNALDTIGLGVISVRKKIDMREANMLMFDLSDLEKGFYKVIIEVDESRLLWQSIYRLESHEQREEAPYNIWK</sequence>
<accession>A0A2U2B583</accession>
<dbReference type="RefSeq" id="WP_109265701.1">
    <property type="nucleotide sequence ID" value="NZ_QEWP01000018.1"/>
</dbReference>
<protein>
    <recommendedName>
        <fullName evidence="3">Lipoprotein</fullName>
    </recommendedName>
</protein>
<reference evidence="1 2" key="1">
    <citation type="submission" date="2018-05" db="EMBL/GenBank/DDBJ databases">
        <title>Marinilabilia rubrum sp. nov., isolated from saltern sediment.</title>
        <authorList>
            <person name="Zhang R."/>
        </authorList>
    </citation>
    <scope>NUCLEOTIDE SEQUENCE [LARGE SCALE GENOMIC DNA]</scope>
    <source>
        <strain evidence="1 2">WTE16</strain>
    </source>
</reference>
<evidence type="ECO:0000313" key="1">
    <source>
        <dbReference type="EMBL" id="PWD98207.1"/>
    </source>
</evidence>
<dbReference type="EMBL" id="QEWP01000018">
    <property type="protein sequence ID" value="PWD98207.1"/>
    <property type="molecule type" value="Genomic_DNA"/>
</dbReference>
<comment type="caution">
    <text evidence="1">The sequence shown here is derived from an EMBL/GenBank/DDBJ whole genome shotgun (WGS) entry which is preliminary data.</text>
</comment>
<proteinExistence type="predicted"/>
<gene>
    <name evidence="1" type="ORF">DDZ16_17100</name>
</gene>
<dbReference type="AlphaFoldDB" id="A0A2U2B583"/>